<protein>
    <submittedName>
        <fullName evidence="2">Uncharacterized protein</fullName>
    </submittedName>
</protein>
<evidence type="ECO:0000313" key="2">
    <source>
        <dbReference type="EMBL" id="RAK97707.1"/>
    </source>
</evidence>
<dbReference type="EMBL" id="KZ824460">
    <property type="protein sequence ID" value="RAK97707.1"/>
    <property type="molecule type" value="Genomic_DNA"/>
</dbReference>
<proteinExistence type="predicted"/>
<accession>A0A395GSN4</accession>
<evidence type="ECO:0000313" key="3">
    <source>
        <dbReference type="Proteomes" id="UP000249402"/>
    </source>
</evidence>
<dbReference type="VEuPathDB" id="FungiDB:BO80DRAFT_184345"/>
<dbReference type="GeneID" id="37218915"/>
<name>A0A395GSN4_9EURO</name>
<sequence length="53" mass="5775">MPRDHPSRMILDLASLGQIGLVIPQEQPAYQPSNPEYHPSAPPLTTALEIGEP</sequence>
<dbReference type="Proteomes" id="UP000249402">
    <property type="component" value="Unassembled WGS sequence"/>
</dbReference>
<dbReference type="RefSeq" id="XP_025572035.1">
    <property type="nucleotide sequence ID" value="XM_025714050.1"/>
</dbReference>
<reference evidence="2 3" key="1">
    <citation type="submission" date="2018-02" db="EMBL/GenBank/DDBJ databases">
        <title>The genomes of Aspergillus section Nigri reveals drivers in fungal speciation.</title>
        <authorList>
            <consortium name="DOE Joint Genome Institute"/>
            <person name="Vesth T.C."/>
            <person name="Nybo J."/>
            <person name="Theobald S."/>
            <person name="Brandl J."/>
            <person name="Frisvad J.C."/>
            <person name="Nielsen K.F."/>
            <person name="Lyhne E.K."/>
            <person name="Kogle M.E."/>
            <person name="Kuo A."/>
            <person name="Riley R."/>
            <person name="Clum A."/>
            <person name="Nolan M."/>
            <person name="Lipzen A."/>
            <person name="Salamov A."/>
            <person name="Henrissat B."/>
            <person name="Wiebenga A."/>
            <person name="De vries R.P."/>
            <person name="Grigoriev I.V."/>
            <person name="Mortensen U.H."/>
            <person name="Andersen M.R."/>
            <person name="Baker S.E."/>
        </authorList>
    </citation>
    <scope>NUCLEOTIDE SEQUENCE [LARGE SCALE GENOMIC DNA]</scope>
    <source>
        <strain evidence="2 3">CBS 121593</strain>
    </source>
</reference>
<dbReference type="AlphaFoldDB" id="A0A395GSN4"/>
<keyword evidence="3" id="KW-1185">Reference proteome</keyword>
<feature type="region of interest" description="Disordered" evidence="1">
    <location>
        <begin position="28"/>
        <end position="53"/>
    </location>
</feature>
<organism evidence="2 3">
    <name type="scientific">Aspergillus ibericus CBS 121593</name>
    <dbReference type="NCBI Taxonomy" id="1448316"/>
    <lineage>
        <taxon>Eukaryota</taxon>
        <taxon>Fungi</taxon>
        <taxon>Dikarya</taxon>
        <taxon>Ascomycota</taxon>
        <taxon>Pezizomycotina</taxon>
        <taxon>Eurotiomycetes</taxon>
        <taxon>Eurotiomycetidae</taxon>
        <taxon>Eurotiales</taxon>
        <taxon>Aspergillaceae</taxon>
        <taxon>Aspergillus</taxon>
        <taxon>Aspergillus subgen. Circumdati</taxon>
    </lineage>
</organism>
<evidence type="ECO:0000256" key="1">
    <source>
        <dbReference type="SAM" id="MobiDB-lite"/>
    </source>
</evidence>
<gene>
    <name evidence="2" type="ORF">BO80DRAFT_184345</name>
</gene>